<keyword evidence="2" id="KW-1185">Reference proteome</keyword>
<evidence type="ECO:0000313" key="2">
    <source>
        <dbReference type="Proteomes" id="UP000253472"/>
    </source>
</evidence>
<accession>A0A367XS62</accession>
<dbReference type="AlphaFoldDB" id="A0A367XS62"/>
<feature type="non-terminal residue" evidence="1">
    <location>
        <position position="1"/>
    </location>
</feature>
<dbReference type="OrthoDB" id="72441at2759"/>
<dbReference type="EMBL" id="QLNQ01000029">
    <property type="protein sequence ID" value="RCK56447.1"/>
    <property type="molecule type" value="Genomic_DNA"/>
</dbReference>
<proteinExistence type="predicted"/>
<dbReference type="Proteomes" id="UP000253472">
    <property type="component" value="Unassembled WGS sequence"/>
</dbReference>
<organism evidence="1 2">
    <name type="scientific">Candida viswanathii</name>
    <dbReference type="NCBI Taxonomy" id="5486"/>
    <lineage>
        <taxon>Eukaryota</taxon>
        <taxon>Fungi</taxon>
        <taxon>Dikarya</taxon>
        <taxon>Ascomycota</taxon>
        <taxon>Saccharomycotina</taxon>
        <taxon>Pichiomycetes</taxon>
        <taxon>Debaryomycetaceae</taxon>
        <taxon>Candida/Lodderomyces clade</taxon>
        <taxon>Candida</taxon>
    </lineage>
</organism>
<sequence>PGSLSEDFSVFKQFNDSISATPYQFDFIVENERGLKMFGIPLYSHRSLLPIIDPSNYQNINGQTLDQSLSKIGELPATRTPTGSGHGATEASTILATPYASGSGYGSERSNDPALALAVIRIKRRTGHTIQQIVDSLVDDVQPEIVSRLQLYNVDYYSYTFTRNAYYDLPSIFDIIKYFLATGTSKHHNHVVFTFLSKIRCRYFTAPSNPSP</sequence>
<gene>
    <name evidence="1" type="ORF">Cantr_04871</name>
</gene>
<comment type="caution">
    <text evidence="1">The sequence shown here is derived from an EMBL/GenBank/DDBJ whole genome shotgun (WGS) entry which is preliminary data.</text>
</comment>
<protein>
    <submittedName>
        <fullName evidence="1">Uncharacterized protein</fullName>
    </submittedName>
</protein>
<reference evidence="1 2" key="1">
    <citation type="submission" date="2018-06" db="EMBL/GenBank/DDBJ databases">
        <title>Whole genome sequencing of Candida tropicalis (genome annotated by CSBL at Korea University).</title>
        <authorList>
            <person name="Ahn J."/>
        </authorList>
    </citation>
    <scope>NUCLEOTIDE SEQUENCE [LARGE SCALE GENOMIC DNA]</scope>
    <source>
        <strain evidence="1 2">ATCC 20962</strain>
    </source>
</reference>
<name>A0A367XS62_9ASCO</name>
<evidence type="ECO:0000313" key="1">
    <source>
        <dbReference type="EMBL" id="RCK56447.1"/>
    </source>
</evidence>